<dbReference type="InterPro" id="IPR003737">
    <property type="entry name" value="GlcNAc_PI_deacetylase-related"/>
</dbReference>
<evidence type="ECO:0000313" key="3">
    <source>
        <dbReference type="EMBL" id="XDV66461.1"/>
    </source>
</evidence>
<organism evidence="3">
    <name type="scientific">Streptomyces sp. R33</name>
    <dbReference type="NCBI Taxonomy" id="3238629"/>
    <lineage>
        <taxon>Bacteria</taxon>
        <taxon>Bacillati</taxon>
        <taxon>Actinomycetota</taxon>
        <taxon>Actinomycetes</taxon>
        <taxon>Kitasatosporales</taxon>
        <taxon>Streptomycetaceae</taxon>
        <taxon>Streptomyces</taxon>
    </lineage>
</organism>
<gene>
    <name evidence="3" type="ORF">AB5J51_27800</name>
</gene>
<name>A0AB39YAF7_9ACTN</name>
<evidence type="ECO:0000256" key="1">
    <source>
        <dbReference type="ARBA" id="ARBA00022833"/>
    </source>
</evidence>
<dbReference type="RefSeq" id="WP_369778933.1">
    <property type="nucleotide sequence ID" value="NZ_CP165727.1"/>
</dbReference>
<dbReference type="AlphaFoldDB" id="A0AB39YAF7"/>
<dbReference type="GO" id="GO:0016811">
    <property type="term" value="F:hydrolase activity, acting on carbon-nitrogen (but not peptide) bonds, in linear amides"/>
    <property type="evidence" value="ECO:0007669"/>
    <property type="project" value="TreeGrafter"/>
</dbReference>
<dbReference type="PANTHER" id="PTHR12993:SF26">
    <property type="entry name" value="1D-MYO-INOSITOL 2-ACETAMIDO-2-DEOXY-ALPHA-D-GLUCOPYRANOSIDE DEACETYLASE"/>
    <property type="match status" value="1"/>
</dbReference>
<dbReference type="Pfam" id="PF02585">
    <property type="entry name" value="PIG-L"/>
    <property type="match status" value="1"/>
</dbReference>
<dbReference type="PANTHER" id="PTHR12993">
    <property type="entry name" value="N-ACETYLGLUCOSAMINYL-PHOSPHATIDYLINOSITOL DE-N-ACETYLASE-RELATED"/>
    <property type="match status" value="1"/>
</dbReference>
<keyword evidence="1" id="KW-0862">Zinc</keyword>
<feature type="compositionally biased region" description="Low complexity" evidence="2">
    <location>
        <begin position="31"/>
        <end position="85"/>
    </location>
</feature>
<dbReference type="Gene3D" id="3.40.50.10320">
    <property type="entry name" value="LmbE-like"/>
    <property type="match status" value="1"/>
</dbReference>
<feature type="compositionally biased region" description="Low complexity" evidence="2">
    <location>
        <begin position="141"/>
        <end position="151"/>
    </location>
</feature>
<dbReference type="GO" id="GO:0016137">
    <property type="term" value="P:glycoside metabolic process"/>
    <property type="evidence" value="ECO:0007669"/>
    <property type="project" value="UniProtKB-ARBA"/>
</dbReference>
<reference evidence="3" key="1">
    <citation type="submission" date="2024-08" db="EMBL/GenBank/DDBJ databases">
        <authorList>
            <person name="Yu S.T."/>
        </authorList>
    </citation>
    <scope>NUCLEOTIDE SEQUENCE</scope>
    <source>
        <strain evidence="3">R33</strain>
    </source>
</reference>
<evidence type="ECO:0000256" key="2">
    <source>
        <dbReference type="SAM" id="MobiDB-lite"/>
    </source>
</evidence>
<accession>A0AB39YAF7</accession>
<feature type="region of interest" description="Disordered" evidence="2">
    <location>
        <begin position="439"/>
        <end position="459"/>
    </location>
</feature>
<proteinExistence type="predicted"/>
<dbReference type="SUPFAM" id="SSF102588">
    <property type="entry name" value="LmbE-like"/>
    <property type="match status" value="1"/>
</dbReference>
<dbReference type="SUPFAM" id="SSF89372">
    <property type="entry name" value="Fucose-specific lectin"/>
    <property type="match status" value="1"/>
</dbReference>
<dbReference type="EMBL" id="CP165727">
    <property type="protein sequence ID" value="XDV66461.1"/>
    <property type="molecule type" value="Genomic_DNA"/>
</dbReference>
<protein>
    <submittedName>
        <fullName evidence="3">PIG-L family deacetylase</fullName>
    </submittedName>
</protein>
<sequence>MPSAPPLSGAWQGGSPLHADWQPAPGGHPGPAGSAEAWSGRPGPAGPEAAGHGHPSGATGRPTGDGAVPHAAPGAATADARPTGRASRRSGTDEPPASGNRRAARRSRAADPAEAATGHPADADPGEGRSGQPGGRRRSRGSGPAGAAAGALADQPAERANPRTGNAEPPAPGGRRTARRSRAADPAGAVAAGSGGGRGSRRAGGGAGASGARGQRRGRRVVKGVGLCAGIVACGVFVLRAGEARGGIADRTAAPAAAADAPDPGRVLQIVAHPDDDLYFMNPDLRYSIAAGHPVTTVYLTAGEADGINATEGKQASTPPNKPAYAEARQNGIRAAYAKMATGDRSSAWKRTVVPTKGGGHAEVDVLVAKPEVNLVWLQLREAGTVYDSAPDSLHGLWDGKISALGAQLSSGTPVKQRFSYSKEQVVQTVAGILEQYKPTTVRAQDPTPGRSPDKRYTDHQDHFYGARFAQAALAAYAKDVAPANRPHFAVQNYLGYSNGSLPSALDPDEAKAKLDILDTYAWLDRQNHCGSDAGCGDLKVADHPAGNGWTSTVNYARGTGTSWLTSDKEHGLWAFKVLDGQVAVWHRSGPIGAWSGPRLLPGTGMDPGISAVTLPDGRIAAFGTRTSFGARPTDYRREVGYVVQKGPGTEEFGDWQSLGTPEAADESWTSDISAPAVSVDGTGQLAAYVRDGASTLRGRVQLANGTWGPWTQYGGADLHGTPVTATDGAGRRMVFAATVKSVLGWTQPKPGAPLGPATPTGLPDTTLPLTAEGREGGVRLWFRKPGSGNVRTALVTGDGGLKVNHLTDLGGLQGFGSVAASGHVLAGRSAGGQLGSDLGSGRPWERSPLMFVGAPSSTTTGRNTVSLAVVGLDARLYVTSSADDANAHLAPWLPVGPRNTGR</sequence>
<feature type="compositionally biased region" description="Gly residues" evidence="2">
    <location>
        <begin position="193"/>
        <end position="211"/>
    </location>
</feature>
<dbReference type="InterPro" id="IPR024078">
    <property type="entry name" value="LmbE-like_dom_sf"/>
</dbReference>
<feature type="region of interest" description="Disordered" evidence="2">
    <location>
        <begin position="1"/>
        <end position="218"/>
    </location>
</feature>